<proteinExistence type="predicted"/>
<sequence length="220" mass="25196">MNDTLKAKTPITQEHLSKAISYMQYLEMIDRLLVEGKTTGDNHSEEMVEYTRMNMHRMHRMEKTAVLDDEIVQLLLSVENKMTWVVLTEAWCGDAAQNIPTISKIADASPLIEVKLLLRDEHPELMDAYLTNGTRSIPKLIALDTDTLEVLGTWGPRPKAAQQLVQEAKSNNLPFKEMAEKLHGWYAKDRGRTLQQEFKCLLQSWAKLTSPQEQLVERCS</sequence>
<protein>
    <submittedName>
        <fullName evidence="1">Thioredoxin family protein</fullName>
    </submittedName>
</protein>
<evidence type="ECO:0000313" key="1">
    <source>
        <dbReference type="EMBL" id="MFD3003628.1"/>
    </source>
</evidence>
<dbReference type="RefSeq" id="WP_377491391.1">
    <property type="nucleotide sequence ID" value="NZ_JBHUOX010000035.1"/>
</dbReference>
<dbReference type="Pfam" id="PF14595">
    <property type="entry name" value="Thioredoxin_9"/>
    <property type="match status" value="1"/>
</dbReference>
<dbReference type="InterPro" id="IPR036249">
    <property type="entry name" value="Thioredoxin-like_sf"/>
</dbReference>
<evidence type="ECO:0000313" key="2">
    <source>
        <dbReference type="Proteomes" id="UP001597641"/>
    </source>
</evidence>
<keyword evidence="2" id="KW-1185">Reference proteome</keyword>
<comment type="caution">
    <text evidence="1">The sequence shown here is derived from an EMBL/GenBank/DDBJ whole genome shotgun (WGS) entry which is preliminary data.</text>
</comment>
<dbReference type="EMBL" id="JBHUOX010000035">
    <property type="protein sequence ID" value="MFD3003628.1"/>
    <property type="molecule type" value="Genomic_DNA"/>
</dbReference>
<name>A0ABW6C2Z8_9BACT</name>
<gene>
    <name evidence="1" type="ORF">ACFS7Z_24945</name>
</gene>
<dbReference type="Proteomes" id="UP001597641">
    <property type="component" value="Unassembled WGS sequence"/>
</dbReference>
<dbReference type="SUPFAM" id="SSF52833">
    <property type="entry name" value="Thioredoxin-like"/>
    <property type="match status" value="1"/>
</dbReference>
<accession>A0ABW6C2Z8</accession>
<reference evidence="2" key="1">
    <citation type="journal article" date="2019" name="Int. J. Syst. Evol. Microbiol.">
        <title>The Global Catalogue of Microorganisms (GCM) 10K type strain sequencing project: providing services to taxonomists for standard genome sequencing and annotation.</title>
        <authorList>
            <consortium name="The Broad Institute Genomics Platform"/>
            <consortium name="The Broad Institute Genome Sequencing Center for Infectious Disease"/>
            <person name="Wu L."/>
            <person name="Ma J."/>
        </authorList>
    </citation>
    <scope>NUCLEOTIDE SEQUENCE [LARGE SCALE GENOMIC DNA]</scope>
    <source>
        <strain evidence="2">KCTC 23984</strain>
    </source>
</reference>
<dbReference type="Gene3D" id="3.40.30.10">
    <property type="entry name" value="Glutaredoxin"/>
    <property type="match status" value="1"/>
</dbReference>
<organism evidence="1 2">
    <name type="scientific">Pontibacter toksunensis</name>
    <dbReference type="NCBI Taxonomy" id="1332631"/>
    <lineage>
        <taxon>Bacteria</taxon>
        <taxon>Pseudomonadati</taxon>
        <taxon>Bacteroidota</taxon>
        <taxon>Cytophagia</taxon>
        <taxon>Cytophagales</taxon>
        <taxon>Hymenobacteraceae</taxon>
        <taxon>Pontibacter</taxon>
    </lineage>
</organism>